<evidence type="ECO:0000313" key="5">
    <source>
        <dbReference type="EMBL" id="MFD2556804.1"/>
    </source>
</evidence>
<gene>
    <name evidence="5" type="ORF">ACFSQW_20615</name>
</gene>
<dbReference type="RefSeq" id="WP_210354790.1">
    <property type="nucleotide sequence ID" value="NZ_JAEQMU010000002.1"/>
</dbReference>
<dbReference type="Proteomes" id="UP001597440">
    <property type="component" value="Unassembled WGS sequence"/>
</dbReference>
<dbReference type="Gene3D" id="1.10.10.60">
    <property type="entry name" value="Homeodomain-like"/>
    <property type="match status" value="2"/>
</dbReference>
<dbReference type="PROSITE" id="PS00041">
    <property type="entry name" value="HTH_ARAC_FAMILY_1"/>
    <property type="match status" value="1"/>
</dbReference>
<dbReference type="InterPro" id="IPR018060">
    <property type="entry name" value="HTH_AraC"/>
</dbReference>
<sequence length="322" mass="37233">MSYRIDASDFMQTMSQQKGLDMDIPLWTSTSNQSLHGRVAIYEESIKQDLHIYSAKYRFQDDLVLDCPEENPFLELHFNLSQSPLGYKNSFNPSPEVAPMTGDMIYVTPNDGRSEIYFKKDVEYLTFDIHIPLITLLAYRGENRSLDIFLDKIDQGRSAGLTNNSIKMNPKIWFASQEINNCRYEGLMRNIYMESKVLEILAFCFEEPKGFKDVKLSNRDIDCVRHAEKIISDHIDRPFTIEVLAKKVGINQTKLKIGFKNLFGTTVFGYLQELRMNRAKEYIHESELSIDEISQQCGYINVSSFSAAFKKYFGHSPSTLRR</sequence>
<protein>
    <submittedName>
        <fullName evidence="5">Helix-turn-helix domain-containing protein</fullName>
    </submittedName>
</protein>
<evidence type="ECO:0000256" key="1">
    <source>
        <dbReference type="ARBA" id="ARBA00023015"/>
    </source>
</evidence>
<dbReference type="SUPFAM" id="SSF46689">
    <property type="entry name" value="Homeodomain-like"/>
    <property type="match status" value="2"/>
</dbReference>
<dbReference type="SMART" id="SM00342">
    <property type="entry name" value="HTH_ARAC"/>
    <property type="match status" value="1"/>
</dbReference>
<keyword evidence="2" id="KW-0238">DNA-binding</keyword>
<dbReference type="InterPro" id="IPR009057">
    <property type="entry name" value="Homeodomain-like_sf"/>
</dbReference>
<dbReference type="InterPro" id="IPR018062">
    <property type="entry name" value="HTH_AraC-typ_CS"/>
</dbReference>
<dbReference type="PROSITE" id="PS01124">
    <property type="entry name" value="HTH_ARAC_FAMILY_2"/>
    <property type="match status" value="1"/>
</dbReference>
<dbReference type="PANTHER" id="PTHR47893:SF1">
    <property type="entry name" value="REGULATORY PROTEIN PCHR"/>
    <property type="match status" value="1"/>
</dbReference>
<keyword evidence="6" id="KW-1185">Reference proteome</keyword>
<evidence type="ECO:0000313" key="6">
    <source>
        <dbReference type="Proteomes" id="UP001597440"/>
    </source>
</evidence>
<dbReference type="EMBL" id="JBHULD010000025">
    <property type="protein sequence ID" value="MFD2556804.1"/>
    <property type="molecule type" value="Genomic_DNA"/>
</dbReference>
<proteinExistence type="predicted"/>
<feature type="domain" description="HTH araC/xylS-type" evidence="4">
    <location>
        <begin position="225"/>
        <end position="322"/>
    </location>
</feature>
<reference evidence="6" key="1">
    <citation type="journal article" date="2019" name="Int. J. Syst. Evol. Microbiol.">
        <title>The Global Catalogue of Microorganisms (GCM) 10K type strain sequencing project: providing services to taxonomists for standard genome sequencing and annotation.</title>
        <authorList>
            <consortium name="The Broad Institute Genomics Platform"/>
            <consortium name="The Broad Institute Genome Sequencing Center for Infectious Disease"/>
            <person name="Wu L."/>
            <person name="Ma J."/>
        </authorList>
    </citation>
    <scope>NUCLEOTIDE SEQUENCE [LARGE SCALE GENOMIC DNA]</scope>
    <source>
        <strain evidence="6">KCTC 52298</strain>
    </source>
</reference>
<dbReference type="InterPro" id="IPR020449">
    <property type="entry name" value="Tscrpt_reg_AraC-type_HTH"/>
</dbReference>
<comment type="caution">
    <text evidence="5">The sequence shown here is derived from an EMBL/GenBank/DDBJ whole genome shotgun (WGS) entry which is preliminary data.</text>
</comment>
<keyword evidence="3" id="KW-0804">Transcription</keyword>
<name>A0ABW5L6W9_9SPHI</name>
<evidence type="ECO:0000256" key="3">
    <source>
        <dbReference type="ARBA" id="ARBA00023163"/>
    </source>
</evidence>
<evidence type="ECO:0000256" key="2">
    <source>
        <dbReference type="ARBA" id="ARBA00023125"/>
    </source>
</evidence>
<keyword evidence="1" id="KW-0805">Transcription regulation</keyword>
<dbReference type="InterPro" id="IPR053142">
    <property type="entry name" value="PchR_regulatory_protein"/>
</dbReference>
<dbReference type="PRINTS" id="PR00032">
    <property type="entry name" value="HTHARAC"/>
</dbReference>
<organism evidence="5 6">
    <name type="scientific">Sphingobacterium tabacisoli</name>
    <dbReference type="NCBI Taxonomy" id="2044855"/>
    <lineage>
        <taxon>Bacteria</taxon>
        <taxon>Pseudomonadati</taxon>
        <taxon>Bacteroidota</taxon>
        <taxon>Sphingobacteriia</taxon>
        <taxon>Sphingobacteriales</taxon>
        <taxon>Sphingobacteriaceae</taxon>
        <taxon>Sphingobacterium</taxon>
    </lineage>
</organism>
<evidence type="ECO:0000259" key="4">
    <source>
        <dbReference type="PROSITE" id="PS01124"/>
    </source>
</evidence>
<dbReference type="PANTHER" id="PTHR47893">
    <property type="entry name" value="REGULATORY PROTEIN PCHR"/>
    <property type="match status" value="1"/>
</dbReference>
<accession>A0ABW5L6W9</accession>
<dbReference type="Pfam" id="PF12833">
    <property type="entry name" value="HTH_18"/>
    <property type="match status" value="1"/>
</dbReference>